<dbReference type="EMBL" id="JH431998">
    <property type="status" value="NOT_ANNOTATED_CDS"/>
    <property type="molecule type" value="Genomic_DNA"/>
</dbReference>
<sequence length="115" mass="13904">MLRNFMFINPMENLSRKPQIHPQKENLDSFFMLDKRDESVSDEPHKMAKSTRSQFPFFFLICRFKNHDVSFVIINKEIPEYTLKMVRLCFFSCRIRVEYPSAGESNYHKSSWHNF</sequence>
<proteinExistence type="predicted"/>
<dbReference type="Proteomes" id="UP000014500">
    <property type="component" value="Unassembled WGS sequence"/>
</dbReference>
<dbReference type="EnsemblMetazoa" id="SMAR013521-RA">
    <property type="protein sequence ID" value="SMAR013521-PA"/>
    <property type="gene ID" value="SMAR013521"/>
</dbReference>
<dbReference type="HOGENOM" id="CLU_2111930_0_0_1"/>
<dbReference type="AlphaFoldDB" id="T1JI40"/>
<reference evidence="2" key="1">
    <citation type="submission" date="2011-05" db="EMBL/GenBank/DDBJ databases">
        <authorList>
            <person name="Richards S.R."/>
            <person name="Qu J."/>
            <person name="Jiang H."/>
            <person name="Jhangiani S.N."/>
            <person name="Agravi P."/>
            <person name="Goodspeed R."/>
            <person name="Gross S."/>
            <person name="Mandapat C."/>
            <person name="Jackson L."/>
            <person name="Mathew T."/>
            <person name="Pu L."/>
            <person name="Thornton R."/>
            <person name="Saada N."/>
            <person name="Wilczek-Boney K.B."/>
            <person name="Lee S."/>
            <person name="Kovar C."/>
            <person name="Wu Y."/>
            <person name="Scherer S.E."/>
            <person name="Worley K.C."/>
            <person name="Muzny D.M."/>
            <person name="Gibbs R."/>
        </authorList>
    </citation>
    <scope>NUCLEOTIDE SEQUENCE</scope>
    <source>
        <strain evidence="2">Brora</strain>
    </source>
</reference>
<organism evidence="1 2">
    <name type="scientific">Strigamia maritima</name>
    <name type="common">European centipede</name>
    <name type="synonym">Geophilus maritimus</name>
    <dbReference type="NCBI Taxonomy" id="126957"/>
    <lineage>
        <taxon>Eukaryota</taxon>
        <taxon>Metazoa</taxon>
        <taxon>Ecdysozoa</taxon>
        <taxon>Arthropoda</taxon>
        <taxon>Myriapoda</taxon>
        <taxon>Chilopoda</taxon>
        <taxon>Pleurostigmophora</taxon>
        <taxon>Geophilomorpha</taxon>
        <taxon>Linotaeniidae</taxon>
        <taxon>Strigamia</taxon>
    </lineage>
</organism>
<reference evidence="1" key="2">
    <citation type="submission" date="2015-02" db="UniProtKB">
        <authorList>
            <consortium name="EnsemblMetazoa"/>
        </authorList>
    </citation>
    <scope>IDENTIFICATION</scope>
</reference>
<keyword evidence="2" id="KW-1185">Reference proteome</keyword>
<accession>T1JI40</accession>
<name>T1JI40_STRMM</name>
<evidence type="ECO:0000313" key="1">
    <source>
        <dbReference type="EnsemblMetazoa" id="SMAR013521-PA"/>
    </source>
</evidence>
<evidence type="ECO:0000313" key="2">
    <source>
        <dbReference type="Proteomes" id="UP000014500"/>
    </source>
</evidence>
<protein>
    <submittedName>
        <fullName evidence="1">Uncharacterized protein</fullName>
    </submittedName>
</protein>